<gene>
    <name evidence="1" type="ORF">VN24_15495</name>
</gene>
<organism evidence="1 2">
    <name type="scientific">Paenibacillus beijingensis</name>
    <dbReference type="NCBI Taxonomy" id="1126833"/>
    <lineage>
        <taxon>Bacteria</taxon>
        <taxon>Bacillati</taxon>
        <taxon>Bacillota</taxon>
        <taxon>Bacilli</taxon>
        <taxon>Bacillales</taxon>
        <taxon>Paenibacillaceae</taxon>
        <taxon>Paenibacillus</taxon>
    </lineage>
</organism>
<evidence type="ECO:0000313" key="1">
    <source>
        <dbReference type="EMBL" id="AJY77770.1"/>
    </source>
</evidence>
<protein>
    <recommendedName>
        <fullName evidence="3">DUF2500 domain-containing protein</fullName>
    </recommendedName>
</protein>
<sequence length="118" mass="13368">MTVVMIAVAVIVAAGLFRTLHLWNRNNKQPVLSVRALVVGRRFEAQTRRHSGDDNASQQTQSYTYYVTFEVESGDRMEFAIEGRNYGLIAEGDLGKLTFQGTRYFGFDRDNNRLGQMG</sequence>
<evidence type="ECO:0008006" key="3">
    <source>
        <dbReference type="Google" id="ProtNLM"/>
    </source>
</evidence>
<proteinExistence type="predicted"/>
<reference evidence="2" key="2">
    <citation type="submission" date="2015-03" db="EMBL/GenBank/DDBJ databases">
        <title>Genome sequence of Paenibacillus beijingensis strain DSM 24997T.</title>
        <authorList>
            <person name="Kwak Y."/>
            <person name="Shin J.-H."/>
        </authorList>
    </citation>
    <scope>NUCLEOTIDE SEQUENCE [LARGE SCALE GENOMIC DNA]</scope>
    <source>
        <strain evidence="2">DSM 24997</strain>
    </source>
</reference>
<dbReference type="PATRIC" id="fig|1126833.4.peg.3389"/>
<dbReference type="STRING" id="1126833.VN24_15495"/>
<dbReference type="HOGENOM" id="CLU_138370_0_0_9"/>
<name>A0A0D5NRJ4_9BACL</name>
<dbReference type="Pfam" id="PF10694">
    <property type="entry name" value="DUF2500"/>
    <property type="match status" value="1"/>
</dbReference>
<dbReference type="InterPro" id="IPR019635">
    <property type="entry name" value="DUF2500"/>
</dbReference>
<reference evidence="1 2" key="1">
    <citation type="journal article" date="2015" name="J. Biotechnol.">
        <title>Complete genome sequence of Paenibacillus beijingensis 7188(T) (=DSM 24997(T)), a novel rhizobacterium from jujube garden soil.</title>
        <authorList>
            <person name="Kwak Y."/>
            <person name="Shin J.H."/>
        </authorList>
    </citation>
    <scope>NUCLEOTIDE SEQUENCE [LARGE SCALE GENOMIC DNA]</scope>
    <source>
        <strain evidence="1 2">DSM 24997</strain>
    </source>
</reference>
<dbReference type="Proteomes" id="UP000032633">
    <property type="component" value="Chromosome"/>
</dbReference>
<dbReference type="EMBL" id="CP011058">
    <property type="protein sequence ID" value="AJY77770.1"/>
    <property type="molecule type" value="Genomic_DNA"/>
</dbReference>
<evidence type="ECO:0000313" key="2">
    <source>
        <dbReference type="Proteomes" id="UP000032633"/>
    </source>
</evidence>
<dbReference type="Gene3D" id="2.40.50.660">
    <property type="match status" value="1"/>
</dbReference>
<accession>A0A0D5NRJ4</accession>
<keyword evidence="2" id="KW-1185">Reference proteome</keyword>
<dbReference type="AlphaFoldDB" id="A0A0D5NRJ4"/>
<dbReference type="KEGG" id="pbj:VN24_15495"/>